<dbReference type="Proteomes" id="UP000217790">
    <property type="component" value="Unassembled WGS sequence"/>
</dbReference>
<evidence type="ECO:0000313" key="1">
    <source>
        <dbReference type="EMBL" id="PBK98367.1"/>
    </source>
</evidence>
<dbReference type="AlphaFoldDB" id="A0A2H3EAH1"/>
<organism evidence="1 2">
    <name type="scientific">Armillaria gallica</name>
    <name type="common">Bulbous honey fungus</name>
    <name type="synonym">Armillaria bulbosa</name>
    <dbReference type="NCBI Taxonomy" id="47427"/>
    <lineage>
        <taxon>Eukaryota</taxon>
        <taxon>Fungi</taxon>
        <taxon>Dikarya</taxon>
        <taxon>Basidiomycota</taxon>
        <taxon>Agaricomycotina</taxon>
        <taxon>Agaricomycetes</taxon>
        <taxon>Agaricomycetidae</taxon>
        <taxon>Agaricales</taxon>
        <taxon>Marasmiineae</taxon>
        <taxon>Physalacriaceae</taxon>
        <taxon>Armillaria</taxon>
    </lineage>
</organism>
<dbReference type="InParanoid" id="A0A2H3EAH1"/>
<accession>A0A2H3EAH1</accession>
<name>A0A2H3EAH1_ARMGA</name>
<gene>
    <name evidence="1" type="ORF">ARMGADRAFT_574823</name>
</gene>
<protein>
    <submittedName>
        <fullName evidence="1">Uncharacterized protein</fullName>
    </submittedName>
</protein>
<proteinExistence type="predicted"/>
<evidence type="ECO:0000313" key="2">
    <source>
        <dbReference type="Proteomes" id="UP000217790"/>
    </source>
</evidence>
<dbReference type="EMBL" id="KZ293648">
    <property type="protein sequence ID" value="PBK98367.1"/>
    <property type="molecule type" value="Genomic_DNA"/>
</dbReference>
<keyword evidence="2" id="KW-1185">Reference proteome</keyword>
<dbReference type="OrthoDB" id="10521751at2759"/>
<sequence length="53" mass="6420">MYRRRMSNKLRRRWASKLYGRNSFTSNSVVATEYLTTWFFSFTDSAQTLSRMI</sequence>
<reference evidence="2" key="1">
    <citation type="journal article" date="2017" name="Nat. Ecol. Evol.">
        <title>Genome expansion and lineage-specific genetic innovations in the forest pathogenic fungi Armillaria.</title>
        <authorList>
            <person name="Sipos G."/>
            <person name="Prasanna A.N."/>
            <person name="Walter M.C."/>
            <person name="O'Connor E."/>
            <person name="Balint B."/>
            <person name="Krizsan K."/>
            <person name="Kiss B."/>
            <person name="Hess J."/>
            <person name="Varga T."/>
            <person name="Slot J."/>
            <person name="Riley R."/>
            <person name="Boka B."/>
            <person name="Rigling D."/>
            <person name="Barry K."/>
            <person name="Lee J."/>
            <person name="Mihaltcheva S."/>
            <person name="LaButti K."/>
            <person name="Lipzen A."/>
            <person name="Waldron R."/>
            <person name="Moloney N.M."/>
            <person name="Sperisen C."/>
            <person name="Kredics L."/>
            <person name="Vagvoelgyi C."/>
            <person name="Patrignani A."/>
            <person name="Fitzpatrick D."/>
            <person name="Nagy I."/>
            <person name="Doyle S."/>
            <person name="Anderson J.B."/>
            <person name="Grigoriev I.V."/>
            <person name="Gueldener U."/>
            <person name="Muensterkoetter M."/>
            <person name="Nagy L.G."/>
        </authorList>
    </citation>
    <scope>NUCLEOTIDE SEQUENCE [LARGE SCALE GENOMIC DNA]</scope>
    <source>
        <strain evidence="2">Ar21-2</strain>
    </source>
</reference>